<protein>
    <submittedName>
        <fullName evidence="2">Uncharacterized protein</fullName>
    </submittedName>
</protein>
<feature type="region of interest" description="Disordered" evidence="1">
    <location>
        <begin position="19"/>
        <end position="40"/>
    </location>
</feature>
<comment type="caution">
    <text evidence="2">The sequence shown here is derived from an EMBL/GenBank/DDBJ whole genome shotgun (WGS) entry which is preliminary data.</text>
</comment>
<dbReference type="AlphaFoldDB" id="A0A077NVH3"/>
<evidence type="ECO:0000256" key="1">
    <source>
        <dbReference type="SAM" id="MobiDB-lite"/>
    </source>
</evidence>
<organism evidence="2 3">
    <name type="scientific">Xenorhabdus bovienii str. feltiae Moldova</name>
    <dbReference type="NCBI Taxonomy" id="1398200"/>
    <lineage>
        <taxon>Bacteria</taxon>
        <taxon>Pseudomonadati</taxon>
        <taxon>Pseudomonadota</taxon>
        <taxon>Gammaproteobacteria</taxon>
        <taxon>Enterobacterales</taxon>
        <taxon>Morganellaceae</taxon>
        <taxon>Xenorhabdus</taxon>
    </lineage>
</organism>
<dbReference type="Proteomes" id="UP000028487">
    <property type="component" value="Unassembled WGS sequence"/>
</dbReference>
<sequence length="40" mass="4361">MFENLTAAASELIPGNIDSYVTGSGEHSQLRRDLKDEGHT</sequence>
<evidence type="ECO:0000313" key="2">
    <source>
        <dbReference type="EMBL" id="CDH02358.1"/>
    </source>
</evidence>
<gene>
    <name evidence="2" type="ORF">XBFM1_2600073</name>
</gene>
<proteinExistence type="predicted"/>
<evidence type="ECO:0000313" key="3">
    <source>
        <dbReference type="Proteomes" id="UP000028487"/>
    </source>
</evidence>
<dbReference type="HOGENOM" id="CLU_3298736_0_0_6"/>
<dbReference type="EMBL" id="CBSV010000180">
    <property type="protein sequence ID" value="CDH02358.1"/>
    <property type="molecule type" value="Genomic_DNA"/>
</dbReference>
<accession>A0A077NVH3</accession>
<feature type="compositionally biased region" description="Basic and acidic residues" evidence="1">
    <location>
        <begin position="28"/>
        <end position="40"/>
    </location>
</feature>
<reference evidence="2" key="1">
    <citation type="submission" date="2013-07" db="EMBL/GenBank/DDBJ databases">
        <title>Sub-species coevolution in mutualistic symbiosis.</title>
        <authorList>
            <person name="Murfin K."/>
            <person name="Klassen J."/>
            <person name="Lee M."/>
            <person name="Forst S."/>
            <person name="Stock P."/>
            <person name="Goodrich-Blair H."/>
        </authorList>
    </citation>
    <scope>NUCLEOTIDE SEQUENCE [LARGE SCALE GENOMIC DNA]</scope>
    <source>
        <strain evidence="2">Feltiae Moldova</strain>
    </source>
</reference>
<name>A0A077NVH3_XENBV</name>